<dbReference type="PATRIC" id="fig|1007676.4.peg.1836"/>
<reference evidence="2" key="1">
    <citation type="submission" date="2015-07" db="EMBL/GenBank/DDBJ databases">
        <title>Lactobacillus ginsenosidimutans/EMML 3141/ whole genome sequencing.</title>
        <authorList>
            <person name="Kim M.K."/>
            <person name="Im W.-T."/>
            <person name="Srinivasan S."/>
            <person name="Lee J.-J."/>
        </authorList>
    </citation>
    <scope>NUCLEOTIDE SEQUENCE [LARGE SCALE GENOMIC DNA]</scope>
    <source>
        <strain evidence="2">EMML 3041</strain>
    </source>
</reference>
<dbReference type="EMBL" id="CP012034">
    <property type="protein sequence ID" value="AKP67663.1"/>
    <property type="molecule type" value="Genomic_DNA"/>
</dbReference>
<gene>
    <name evidence="1" type="ORF">ABM34_09070</name>
</gene>
<protein>
    <submittedName>
        <fullName evidence="1">Uncharacterized protein</fullName>
    </submittedName>
</protein>
<evidence type="ECO:0000313" key="2">
    <source>
        <dbReference type="Proteomes" id="UP000036106"/>
    </source>
</evidence>
<keyword evidence="2" id="KW-1185">Reference proteome</keyword>
<dbReference type="AlphaFoldDB" id="A0A0H4QLT3"/>
<proteinExistence type="predicted"/>
<dbReference type="Proteomes" id="UP000036106">
    <property type="component" value="Chromosome"/>
</dbReference>
<evidence type="ECO:0000313" key="1">
    <source>
        <dbReference type="EMBL" id="AKP67663.1"/>
    </source>
</evidence>
<sequence>MYFHLIILFDYNGIEYAYHKSSDRLDVTEDYKKDLFNRIAGMPNYFGAHMLKTNSPTFKSVQDMDPYFKNMKVINDLDEFYKIYSEYIQNPVLMQNRHSAKFSK</sequence>
<organism evidence="1 2">
    <name type="scientific">Companilactobacillus ginsenosidimutans</name>
    <dbReference type="NCBI Taxonomy" id="1007676"/>
    <lineage>
        <taxon>Bacteria</taxon>
        <taxon>Bacillati</taxon>
        <taxon>Bacillota</taxon>
        <taxon>Bacilli</taxon>
        <taxon>Lactobacillales</taxon>
        <taxon>Lactobacillaceae</taxon>
        <taxon>Companilactobacillus</taxon>
    </lineage>
</organism>
<accession>A0A0H4QLT3</accession>
<dbReference type="OrthoDB" id="2237225at2"/>
<dbReference type="RefSeq" id="WP_048705164.1">
    <property type="nucleotide sequence ID" value="NZ_CP012034.1"/>
</dbReference>
<name>A0A0H4QLT3_9LACO</name>
<dbReference type="KEGG" id="lgn:ABM34_09070"/>